<dbReference type="GO" id="GO:0003700">
    <property type="term" value="F:DNA-binding transcription factor activity"/>
    <property type="evidence" value="ECO:0007669"/>
    <property type="project" value="InterPro"/>
</dbReference>
<dbReference type="Proteomes" id="UP000428260">
    <property type="component" value="Chromosome"/>
</dbReference>
<dbReference type="Pfam" id="PF02311">
    <property type="entry name" value="AraC_binding"/>
    <property type="match status" value="1"/>
</dbReference>
<sequence>MDQYDFFKTKYGSELLIDLIRLENLEKYISEGKPHVLSYYDITLITEGVGEFLLDEYRYNIEPAKIYFSSPMQVRKWEIGKTPKGLVLIFEEEFLGTFFNDSEFVQRLSYFNATGHEPVLSLDSSDFDYLKTILKNIEEEIVGQQEKDNHILRALLYQVLVWLNRRFIQLNSVSEPAVCKYIFEFRKLVNQHFQNQHSVSFYAGKLNITAGHLNSVIKQHSGVSPKDFIQNRVFLEAKRLLLYSDLSVAEIAWKLNFQDDSYFVRAFKNKIGYTPHSYKNVINP</sequence>
<gene>
    <name evidence="5" type="ORF">GM418_11160</name>
</gene>
<dbReference type="PRINTS" id="PR00032">
    <property type="entry name" value="HTHARAC"/>
</dbReference>
<name>A0A6I6JMN2_9BACT</name>
<keyword evidence="1" id="KW-0805">Transcription regulation</keyword>
<dbReference type="Gene3D" id="1.10.10.60">
    <property type="entry name" value="Homeodomain-like"/>
    <property type="match status" value="1"/>
</dbReference>
<feature type="domain" description="HTH araC/xylS-type" evidence="4">
    <location>
        <begin position="183"/>
        <end position="281"/>
    </location>
</feature>
<keyword evidence="6" id="KW-1185">Reference proteome</keyword>
<dbReference type="PANTHER" id="PTHR43280">
    <property type="entry name" value="ARAC-FAMILY TRANSCRIPTIONAL REGULATOR"/>
    <property type="match status" value="1"/>
</dbReference>
<dbReference type="SMART" id="SM00342">
    <property type="entry name" value="HTH_ARAC"/>
    <property type="match status" value="1"/>
</dbReference>
<evidence type="ECO:0000256" key="1">
    <source>
        <dbReference type="ARBA" id="ARBA00023015"/>
    </source>
</evidence>
<dbReference type="InterPro" id="IPR018060">
    <property type="entry name" value="HTH_AraC"/>
</dbReference>
<organism evidence="5 6">
    <name type="scientific">Maribellus comscasis</name>
    <dbReference type="NCBI Taxonomy" id="2681766"/>
    <lineage>
        <taxon>Bacteria</taxon>
        <taxon>Pseudomonadati</taxon>
        <taxon>Bacteroidota</taxon>
        <taxon>Bacteroidia</taxon>
        <taxon>Marinilabiliales</taxon>
        <taxon>Prolixibacteraceae</taxon>
        <taxon>Maribellus</taxon>
    </lineage>
</organism>
<protein>
    <submittedName>
        <fullName evidence="5">Helix-turn-helix domain-containing protein</fullName>
    </submittedName>
</protein>
<dbReference type="Pfam" id="PF12833">
    <property type="entry name" value="HTH_18"/>
    <property type="match status" value="1"/>
</dbReference>
<keyword evidence="2" id="KW-0238">DNA-binding</keyword>
<keyword evidence="3" id="KW-0804">Transcription</keyword>
<dbReference type="GO" id="GO:0043565">
    <property type="term" value="F:sequence-specific DNA binding"/>
    <property type="evidence" value="ECO:0007669"/>
    <property type="project" value="InterPro"/>
</dbReference>
<dbReference type="SUPFAM" id="SSF46689">
    <property type="entry name" value="Homeodomain-like"/>
    <property type="match status" value="1"/>
</dbReference>
<dbReference type="RefSeq" id="WP_158866058.1">
    <property type="nucleotide sequence ID" value="NZ_CP046401.1"/>
</dbReference>
<dbReference type="AlphaFoldDB" id="A0A6I6JMN2"/>
<dbReference type="PROSITE" id="PS01124">
    <property type="entry name" value="HTH_ARAC_FAMILY_2"/>
    <property type="match status" value="1"/>
</dbReference>
<dbReference type="SUPFAM" id="SSF51215">
    <property type="entry name" value="Regulatory protein AraC"/>
    <property type="match status" value="1"/>
</dbReference>
<dbReference type="InterPro" id="IPR037923">
    <property type="entry name" value="HTH-like"/>
</dbReference>
<dbReference type="InterPro" id="IPR020449">
    <property type="entry name" value="Tscrpt_reg_AraC-type_HTH"/>
</dbReference>
<evidence type="ECO:0000256" key="3">
    <source>
        <dbReference type="ARBA" id="ARBA00023163"/>
    </source>
</evidence>
<evidence type="ECO:0000259" key="4">
    <source>
        <dbReference type="PROSITE" id="PS01124"/>
    </source>
</evidence>
<dbReference type="InterPro" id="IPR009057">
    <property type="entry name" value="Homeodomain-like_sf"/>
</dbReference>
<accession>A0A6I6JMN2</accession>
<dbReference type="KEGG" id="mcos:GM418_11160"/>
<evidence type="ECO:0000256" key="2">
    <source>
        <dbReference type="ARBA" id="ARBA00023125"/>
    </source>
</evidence>
<dbReference type="EMBL" id="CP046401">
    <property type="protein sequence ID" value="QGY44196.1"/>
    <property type="molecule type" value="Genomic_DNA"/>
</dbReference>
<dbReference type="PANTHER" id="PTHR43280:SF32">
    <property type="entry name" value="TRANSCRIPTIONAL REGULATORY PROTEIN"/>
    <property type="match status" value="1"/>
</dbReference>
<proteinExistence type="predicted"/>
<reference evidence="5 6" key="1">
    <citation type="submission" date="2019-11" db="EMBL/GenBank/DDBJ databases">
        <authorList>
            <person name="Zheng R.K."/>
            <person name="Sun C.M."/>
        </authorList>
    </citation>
    <scope>NUCLEOTIDE SEQUENCE [LARGE SCALE GENOMIC DNA]</scope>
    <source>
        <strain evidence="5 6">WC007</strain>
    </source>
</reference>
<evidence type="ECO:0000313" key="6">
    <source>
        <dbReference type="Proteomes" id="UP000428260"/>
    </source>
</evidence>
<dbReference type="InterPro" id="IPR003313">
    <property type="entry name" value="AraC-bd"/>
</dbReference>
<evidence type="ECO:0000313" key="5">
    <source>
        <dbReference type="EMBL" id="QGY44196.1"/>
    </source>
</evidence>